<keyword evidence="3 8" id="KW-0813">Transport</keyword>
<feature type="transmembrane region" description="Helical" evidence="8">
    <location>
        <begin position="206"/>
        <end position="224"/>
    </location>
</feature>
<dbReference type="InterPro" id="IPR035906">
    <property type="entry name" value="MetI-like_sf"/>
</dbReference>
<sequence>MSGAPRIARIALAVWAALIVLFLLFPIALIVLYAFNPSNVQSWPLDGLSTRWFSATFHNEAMREAFWLSIRAALISTAIALLLGSLAAFAVHRFRFFGRETISFVILLPLALPGIITGMALNSFFTFGGVDFSLTTIVIGHATFCIVTVYNNVLARMRRTPTSLVEASMDLGADGWQTFRHVTLPMIATALVAGGLLAFALSFDEVIVTTFTAGAQNTLPLWIFGNIRLGQELPQVNVVVLFVIAVTLVPVALAQRLTRDTGALRPVGRARAERQD</sequence>
<feature type="domain" description="ABC transmembrane type-1" evidence="9">
    <location>
        <begin position="66"/>
        <end position="254"/>
    </location>
</feature>
<dbReference type="PROSITE" id="PS50928">
    <property type="entry name" value="ABC_TM1"/>
    <property type="match status" value="1"/>
</dbReference>
<dbReference type="SUPFAM" id="SSF161098">
    <property type="entry name" value="MetI-like"/>
    <property type="match status" value="1"/>
</dbReference>
<evidence type="ECO:0000313" key="11">
    <source>
        <dbReference type="Proteomes" id="UP001284601"/>
    </source>
</evidence>
<dbReference type="RefSeq" id="WP_318596912.1">
    <property type="nucleotide sequence ID" value="NZ_JAWSTH010000019.1"/>
</dbReference>
<protein>
    <submittedName>
        <fullName evidence="10">ABC transporter permease</fullName>
    </submittedName>
</protein>
<keyword evidence="4" id="KW-1003">Cell membrane</keyword>
<dbReference type="Gene3D" id="1.10.3720.10">
    <property type="entry name" value="MetI-like"/>
    <property type="match status" value="1"/>
</dbReference>
<dbReference type="CDD" id="cd06261">
    <property type="entry name" value="TM_PBP2"/>
    <property type="match status" value="1"/>
</dbReference>
<feature type="transmembrane region" description="Helical" evidence="8">
    <location>
        <begin position="236"/>
        <end position="254"/>
    </location>
</feature>
<evidence type="ECO:0000256" key="7">
    <source>
        <dbReference type="ARBA" id="ARBA00023136"/>
    </source>
</evidence>
<dbReference type="Proteomes" id="UP001284601">
    <property type="component" value="Unassembled WGS sequence"/>
</dbReference>
<keyword evidence="7 8" id="KW-0472">Membrane</keyword>
<feature type="transmembrane region" description="Helical" evidence="8">
    <location>
        <begin position="132"/>
        <end position="150"/>
    </location>
</feature>
<evidence type="ECO:0000313" key="10">
    <source>
        <dbReference type="EMBL" id="MDW5594622.1"/>
    </source>
</evidence>
<comment type="similarity">
    <text evidence="2">Belongs to the binding-protein-dependent transport system permease family. CysTW subfamily.</text>
</comment>
<evidence type="ECO:0000256" key="2">
    <source>
        <dbReference type="ARBA" id="ARBA00007069"/>
    </source>
</evidence>
<evidence type="ECO:0000259" key="9">
    <source>
        <dbReference type="PROSITE" id="PS50928"/>
    </source>
</evidence>
<keyword evidence="5 8" id="KW-0812">Transmembrane</keyword>
<proteinExistence type="inferred from homology"/>
<dbReference type="PANTHER" id="PTHR43848:SF2">
    <property type="entry name" value="PUTRESCINE TRANSPORT SYSTEM PERMEASE PROTEIN POTI"/>
    <property type="match status" value="1"/>
</dbReference>
<feature type="transmembrane region" description="Helical" evidence="8">
    <location>
        <begin position="66"/>
        <end position="90"/>
    </location>
</feature>
<feature type="transmembrane region" description="Helical" evidence="8">
    <location>
        <begin position="182"/>
        <end position="200"/>
    </location>
</feature>
<evidence type="ECO:0000256" key="6">
    <source>
        <dbReference type="ARBA" id="ARBA00022989"/>
    </source>
</evidence>
<comment type="caution">
    <text evidence="10">The sequence shown here is derived from an EMBL/GenBank/DDBJ whole genome shotgun (WGS) entry which is preliminary data.</text>
</comment>
<name>A0ABU4HPI3_9ACTN</name>
<keyword evidence="6 8" id="KW-1133">Transmembrane helix</keyword>
<evidence type="ECO:0000256" key="1">
    <source>
        <dbReference type="ARBA" id="ARBA00004651"/>
    </source>
</evidence>
<dbReference type="InterPro" id="IPR000515">
    <property type="entry name" value="MetI-like"/>
</dbReference>
<feature type="transmembrane region" description="Helical" evidence="8">
    <location>
        <begin position="12"/>
        <end position="35"/>
    </location>
</feature>
<accession>A0ABU4HPI3</accession>
<dbReference type="PANTHER" id="PTHR43848">
    <property type="entry name" value="PUTRESCINE TRANSPORT SYSTEM PERMEASE PROTEIN POTI"/>
    <property type="match status" value="1"/>
</dbReference>
<evidence type="ECO:0000256" key="5">
    <source>
        <dbReference type="ARBA" id="ARBA00022692"/>
    </source>
</evidence>
<reference evidence="11" key="1">
    <citation type="submission" date="2023-07" db="EMBL/GenBank/DDBJ databases">
        <title>Conexibacter stalactiti sp. nov., isolated from stalactites in a lava cave and emended description of the genus Conexibacter.</title>
        <authorList>
            <person name="Lee S.D."/>
        </authorList>
    </citation>
    <scope>NUCLEOTIDE SEQUENCE [LARGE SCALE GENOMIC DNA]</scope>
    <source>
        <strain evidence="11">KCTC 39840</strain>
    </source>
</reference>
<evidence type="ECO:0000256" key="8">
    <source>
        <dbReference type="RuleBase" id="RU363032"/>
    </source>
</evidence>
<evidence type="ECO:0000256" key="4">
    <source>
        <dbReference type="ARBA" id="ARBA00022475"/>
    </source>
</evidence>
<comment type="subcellular location">
    <subcellularLocation>
        <location evidence="1 8">Cell membrane</location>
        <topology evidence="1 8">Multi-pass membrane protein</topology>
    </subcellularLocation>
</comment>
<feature type="transmembrane region" description="Helical" evidence="8">
    <location>
        <begin position="102"/>
        <end position="126"/>
    </location>
</feature>
<dbReference type="Pfam" id="PF00528">
    <property type="entry name" value="BPD_transp_1"/>
    <property type="match status" value="1"/>
</dbReference>
<organism evidence="10 11">
    <name type="scientific">Conexibacter stalactiti</name>
    <dbReference type="NCBI Taxonomy" id="1940611"/>
    <lineage>
        <taxon>Bacteria</taxon>
        <taxon>Bacillati</taxon>
        <taxon>Actinomycetota</taxon>
        <taxon>Thermoleophilia</taxon>
        <taxon>Solirubrobacterales</taxon>
        <taxon>Conexibacteraceae</taxon>
        <taxon>Conexibacter</taxon>
    </lineage>
</organism>
<keyword evidence="11" id="KW-1185">Reference proteome</keyword>
<evidence type="ECO:0000256" key="3">
    <source>
        <dbReference type="ARBA" id="ARBA00022448"/>
    </source>
</evidence>
<gene>
    <name evidence="10" type="ORF">R7226_09760</name>
</gene>
<dbReference type="EMBL" id="JAWSTH010000019">
    <property type="protein sequence ID" value="MDW5594622.1"/>
    <property type="molecule type" value="Genomic_DNA"/>
</dbReference>
<dbReference type="InterPro" id="IPR051789">
    <property type="entry name" value="Bact_Polyamine_Transport"/>
</dbReference>